<comment type="catalytic activity">
    <reaction evidence="1 6">
        <text>Cleavage of hydrophobic, N-terminal signal or leader sequences from secreted and periplasmic proteins.</text>
        <dbReference type="EC" id="3.4.21.89"/>
    </reaction>
</comment>
<dbReference type="EC" id="3.4.21.89" evidence="4 6"/>
<evidence type="ECO:0000256" key="1">
    <source>
        <dbReference type="ARBA" id="ARBA00000677"/>
    </source>
</evidence>
<dbReference type="RefSeq" id="WP_202750248.1">
    <property type="nucleotide sequence ID" value="NZ_JAESWC010000014.1"/>
</dbReference>
<comment type="caution">
    <text evidence="8">The sequence shown here is derived from an EMBL/GenBank/DDBJ whole genome shotgun (WGS) entry which is preliminary data.</text>
</comment>
<keyword evidence="6" id="KW-0812">Transmembrane</keyword>
<comment type="subcellular location">
    <subcellularLocation>
        <location evidence="2">Cell membrane</location>
        <topology evidence="2">Single-pass type II membrane protein</topology>
    </subcellularLocation>
    <subcellularLocation>
        <location evidence="6">Membrane</location>
        <topology evidence="6">Single-pass type II membrane protein</topology>
    </subcellularLocation>
</comment>
<evidence type="ECO:0000313" key="9">
    <source>
        <dbReference type="Proteomes" id="UP000632377"/>
    </source>
</evidence>
<dbReference type="Gene3D" id="2.10.109.10">
    <property type="entry name" value="Umud Fragment, subunit A"/>
    <property type="match status" value="1"/>
</dbReference>
<comment type="similarity">
    <text evidence="3 6">Belongs to the peptidase S26 family.</text>
</comment>
<dbReference type="EMBL" id="JAESWC010000014">
    <property type="protein sequence ID" value="MBL4937504.1"/>
    <property type="molecule type" value="Genomic_DNA"/>
</dbReference>
<sequence>MEAAKENVNMKTQVFDWIKFIAKLFIIYVLITNTIGLTKVSGLSMSPTLKDNSLILINKFSSHFGKPKYGDVAIINEQGKGYEIIKRVLALPGDKIFIKNGVVYVNNSPVPEVYAQGKSEDMKEQVVPEGSVFVIGDNREPGESLDSRDPSVGPQLISDIKGYAVVSLFPSYKIAKPLKL</sequence>
<keyword evidence="6" id="KW-0645">Protease</keyword>
<dbReference type="InterPro" id="IPR036286">
    <property type="entry name" value="LexA/Signal_pep-like_sf"/>
</dbReference>
<dbReference type="InterPro" id="IPR019533">
    <property type="entry name" value="Peptidase_S26"/>
</dbReference>
<keyword evidence="6" id="KW-0472">Membrane</keyword>
<evidence type="ECO:0000256" key="4">
    <source>
        <dbReference type="ARBA" id="ARBA00013208"/>
    </source>
</evidence>
<dbReference type="InterPro" id="IPR000223">
    <property type="entry name" value="Pept_S26A_signal_pept_1"/>
</dbReference>
<proteinExistence type="inferred from homology"/>
<dbReference type="GO" id="GO:0009003">
    <property type="term" value="F:signal peptidase activity"/>
    <property type="evidence" value="ECO:0007669"/>
    <property type="project" value="UniProtKB-EC"/>
</dbReference>
<evidence type="ECO:0000259" key="7">
    <source>
        <dbReference type="Pfam" id="PF10502"/>
    </source>
</evidence>
<dbReference type="NCBIfam" id="TIGR02227">
    <property type="entry name" value="sigpep_I_bact"/>
    <property type="match status" value="1"/>
</dbReference>
<evidence type="ECO:0000313" key="8">
    <source>
        <dbReference type="EMBL" id="MBL4937504.1"/>
    </source>
</evidence>
<dbReference type="PROSITE" id="PS00760">
    <property type="entry name" value="SPASE_I_2"/>
    <property type="match status" value="1"/>
</dbReference>
<dbReference type="SUPFAM" id="SSF51306">
    <property type="entry name" value="LexA/Signal peptidase"/>
    <property type="match status" value="1"/>
</dbReference>
<evidence type="ECO:0000256" key="3">
    <source>
        <dbReference type="ARBA" id="ARBA00009370"/>
    </source>
</evidence>
<dbReference type="PANTHER" id="PTHR43390:SF1">
    <property type="entry name" value="CHLOROPLAST PROCESSING PEPTIDASE"/>
    <property type="match status" value="1"/>
</dbReference>
<dbReference type="PRINTS" id="PR00727">
    <property type="entry name" value="LEADERPTASE"/>
</dbReference>
<organism evidence="8 9">
    <name type="scientific">Clostridium rhizosphaerae</name>
    <dbReference type="NCBI Taxonomy" id="2803861"/>
    <lineage>
        <taxon>Bacteria</taxon>
        <taxon>Bacillati</taxon>
        <taxon>Bacillota</taxon>
        <taxon>Clostridia</taxon>
        <taxon>Eubacteriales</taxon>
        <taxon>Clostridiaceae</taxon>
        <taxon>Clostridium</taxon>
    </lineage>
</organism>
<dbReference type="Pfam" id="PF10502">
    <property type="entry name" value="Peptidase_S26"/>
    <property type="match status" value="1"/>
</dbReference>
<dbReference type="PANTHER" id="PTHR43390">
    <property type="entry name" value="SIGNAL PEPTIDASE I"/>
    <property type="match status" value="1"/>
</dbReference>
<dbReference type="InterPro" id="IPR019757">
    <property type="entry name" value="Pept_S26A_signal_pept_1_Lys-AS"/>
</dbReference>
<reference evidence="8 9" key="1">
    <citation type="submission" date="2021-01" db="EMBL/GenBank/DDBJ databases">
        <title>Genome public.</title>
        <authorList>
            <person name="Liu C."/>
            <person name="Sun Q."/>
        </authorList>
    </citation>
    <scope>NUCLEOTIDE SEQUENCE [LARGE SCALE GENOMIC DNA]</scope>
    <source>
        <strain evidence="8 9">YIM B02515</strain>
    </source>
</reference>
<protein>
    <recommendedName>
        <fullName evidence="4 6">Signal peptidase I</fullName>
        <ecNumber evidence="4 6">3.4.21.89</ecNumber>
    </recommendedName>
</protein>
<keyword evidence="9" id="KW-1185">Reference proteome</keyword>
<keyword evidence="5 6" id="KW-0378">Hydrolase</keyword>
<evidence type="ECO:0000256" key="5">
    <source>
        <dbReference type="ARBA" id="ARBA00022801"/>
    </source>
</evidence>
<dbReference type="CDD" id="cd06530">
    <property type="entry name" value="S26_SPase_I"/>
    <property type="match status" value="1"/>
</dbReference>
<evidence type="ECO:0000256" key="6">
    <source>
        <dbReference type="RuleBase" id="RU362042"/>
    </source>
</evidence>
<keyword evidence="6" id="KW-1133">Transmembrane helix</keyword>
<name>A0ABS1TGQ8_9CLOT</name>
<dbReference type="Proteomes" id="UP000632377">
    <property type="component" value="Unassembled WGS sequence"/>
</dbReference>
<accession>A0ABS1TGQ8</accession>
<feature type="transmembrane region" description="Helical" evidence="6">
    <location>
        <begin position="20"/>
        <end position="40"/>
    </location>
</feature>
<feature type="domain" description="Peptidase S26" evidence="7">
    <location>
        <begin position="16"/>
        <end position="167"/>
    </location>
</feature>
<gene>
    <name evidence="8" type="primary">lepB</name>
    <name evidence="8" type="ORF">JK636_17425</name>
</gene>
<evidence type="ECO:0000256" key="2">
    <source>
        <dbReference type="ARBA" id="ARBA00004401"/>
    </source>
</evidence>